<comment type="caution">
    <text evidence="2">The sequence shown here is derived from an EMBL/GenBank/DDBJ whole genome shotgun (WGS) entry which is preliminary data.</text>
</comment>
<name>A0A329YNL9_RHITR</name>
<gene>
    <name evidence="2" type="ORF">DQ393_02155</name>
</gene>
<organism evidence="2 3">
    <name type="scientific">Rhizobium tropici</name>
    <dbReference type="NCBI Taxonomy" id="398"/>
    <lineage>
        <taxon>Bacteria</taxon>
        <taxon>Pseudomonadati</taxon>
        <taxon>Pseudomonadota</taxon>
        <taxon>Alphaproteobacteria</taxon>
        <taxon>Hyphomicrobiales</taxon>
        <taxon>Rhizobiaceae</taxon>
        <taxon>Rhizobium/Agrobacterium group</taxon>
        <taxon>Rhizobium</taxon>
    </lineage>
</organism>
<proteinExistence type="predicted"/>
<dbReference type="Proteomes" id="UP000251205">
    <property type="component" value="Unassembled WGS sequence"/>
</dbReference>
<protein>
    <submittedName>
        <fullName evidence="2">Uncharacterized protein</fullName>
    </submittedName>
</protein>
<sequence>MLAARLSHPSQQSWPDGGSRINTGVNAVGSTIVIRSDKSKHEFAAFRYDPTSVAEIVSGGLHIFKS</sequence>
<feature type="compositionally biased region" description="Polar residues" evidence="1">
    <location>
        <begin position="8"/>
        <end position="22"/>
    </location>
</feature>
<dbReference type="EMBL" id="QMKK01000017">
    <property type="protein sequence ID" value="RAX43235.1"/>
    <property type="molecule type" value="Genomic_DNA"/>
</dbReference>
<evidence type="ECO:0000313" key="2">
    <source>
        <dbReference type="EMBL" id="RAX43235.1"/>
    </source>
</evidence>
<accession>A0A329YNL9</accession>
<evidence type="ECO:0000313" key="3">
    <source>
        <dbReference type="Proteomes" id="UP000251205"/>
    </source>
</evidence>
<dbReference type="AlphaFoldDB" id="A0A329YNL9"/>
<evidence type="ECO:0000256" key="1">
    <source>
        <dbReference type="SAM" id="MobiDB-lite"/>
    </source>
</evidence>
<feature type="region of interest" description="Disordered" evidence="1">
    <location>
        <begin position="1"/>
        <end position="22"/>
    </location>
</feature>
<reference evidence="2 3" key="1">
    <citation type="submission" date="2018-06" db="EMBL/GenBank/DDBJ databases">
        <title>Whole Genome Sequence of an efficient microsymbiont, Rhizobium tropici.</title>
        <authorList>
            <person name="Srinivasan R."/>
            <person name="Singh H.V."/>
            <person name="Srivastava R."/>
            <person name="Kumari B."/>
            <person name="Radhakrishna A."/>
        </authorList>
    </citation>
    <scope>NUCLEOTIDE SEQUENCE [LARGE SCALE GENOMIC DNA]</scope>
    <source>
        <strain evidence="2 3">IGFRI Rhizo-19</strain>
    </source>
</reference>